<sequence>MSEERPLRDDEVDVERISAYLDSGRAPYDATIEESPEASRLMREMAHLRDLGARLIASEADALPEPSQNWFAGVLSQIALESRSGRDLPLDVGKARVITEGALRGAIRQAAGARVPGLIVERCVFEGELDASDSPVTVSLRVALVWPTAAPAATAALRRIVQDTVSEHLGRVPERVDIRVDEVHVGGRSEHSREDGA</sequence>
<reference evidence="2" key="1">
    <citation type="submission" date="2017-02" db="EMBL/GenBank/DDBJ databases">
        <authorList>
            <person name="Dridi B."/>
        </authorList>
    </citation>
    <scope>NUCLEOTIDE SEQUENCE [LARGE SCALE GENOMIC DNA]</scope>
    <source>
        <strain evidence="2">EB411</strain>
    </source>
</reference>
<evidence type="ECO:0000313" key="1">
    <source>
        <dbReference type="EMBL" id="SJN21376.1"/>
    </source>
</evidence>
<accession>A0A1R4IN90</accession>
<dbReference type="OrthoDB" id="4953969at2"/>
<dbReference type="EMBL" id="FUKR01000017">
    <property type="protein sequence ID" value="SJN21376.1"/>
    <property type="molecule type" value="Genomic_DNA"/>
</dbReference>
<name>A0A1R4IN90_9MICO</name>
<keyword evidence="2" id="KW-1185">Reference proteome</keyword>
<dbReference type="AlphaFoldDB" id="A0A1R4IN90"/>
<evidence type="ECO:0000313" key="2">
    <source>
        <dbReference type="Proteomes" id="UP000196778"/>
    </source>
</evidence>
<gene>
    <name evidence="1" type="ORF">FM119_02760</name>
</gene>
<dbReference type="Proteomes" id="UP000196778">
    <property type="component" value="Unassembled WGS sequence"/>
</dbReference>
<dbReference type="RefSeq" id="WP_087136169.1">
    <property type="nucleotide sequence ID" value="NZ_FUKR01000017.1"/>
</dbReference>
<protein>
    <recommendedName>
        <fullName evidence="3">Asp23/Gls24 family envelope stress response protein</fullName>
    </recommendedName>
</protein>
<evidence type="ECO:0008006" key="3">
    <source>
        <dbReference type="Google" id="ProtNLM"/>
    </source>
</evidence>
<proteinExistence type="predicted"/>
<organism evidence="1 2">
    <name type="scientific">Mycetocola reblochoni REB411</name>
    <dbReference type="NCBI Taxonomy" id="1255698"/>
    <lineage>
        <taxon>Bacteria</taxon>
        <taxon>Bacillati</taxon>
        <taxon>Actinomycetota</taxon>
        <taxon>Actinomycetes</taxon>
        <taxon>Micrococcales</taxon>
        <taxon>Microbacteriaceae</taxon>
        <taxon>Mycetocola</taxon>
    </lineage>
</organism>